<comment type="similarity">
    <text evidence="9">Belongs to the anthranilate phosphoribosyltransferase family.</text>
</comment>
<dbReference type="PANTHER" id="PTHR43285:SF2">
    <property type="entry name" value="ANTHRANILATE PHOSPHORIBOSYLTRANSFERASE"/>
    <property type="match status" value="1"/>
</dbReference>
<feature type="binding site" evidence="9">
    <location>
        <position position="192"/>
    </location>
    <ligand>
        <name>anthranilate</name>
        <dbReference type="ChEBI" id="CHEBI:16567"/>
        <label>2</label>
    </ligand>
</feature>
<dbReference type="NCBIfam" id="TIGR01245">
    <property type="entry name" value="trpD"/>
    <property type="match status" value="1"/>
</dbReference>
<keyword evidence="5 9" id="KW-0822">Tryptophan biosynthesis</keyword>
<dbReference type="InterPro" id="IPR035902">
    <property type="entry name" value="Nuc_phospho_transferase"/>
</dbReference>
<evidence type="ECO:0000256" key="2">
    <source>
        <dbReference type="ARBA" id="ARBA00022605"/>
    </source>
</evidence>
<dbReference type="GO" id="GO:0005829">
    <property type="term" value="C:cytosol"/>
    <property type="evidence" value="ECO:0007669"/>
    <property type="project" value="TreeGrafter"/>
</dbReference>
<organism evidence="13 14">
    <name type="scientific">Streptomyces minutiscleroticus</name>
    <dbReference type="NCBI Taxonomy" id="68238"/>
    <lineage>
        <taxon>Bacteria</taxon>
        <taxon>Bacillati</taxon>
        <taxon>Actinomycetota</taxon>
        <taxon>Actinomycetes</taxon>
        <taxon>Kitasatosporales</taxon>
        <taxon>Streptomycetaceae</taxon>
        <taxon>Streptomyces</taxon>
    </lineage>
</organism>
<keyword evidence="9" id="KW-0479">Metal-binding</keyword>
<comment type="function">
    <text evidence="9">Catalyzes the transfer of the phosphoribosyl group of 5-phosphorylribose-1-pyrophosphate (PRPP) to anthranilate to yield N-(5'-phosphoribosyl)-anthranilate (PRA).</text>
</comment>
<evidence type="ECO:0000313" key="13">
    <source>
        <dbReference type="EMBL" id="GGX53468.1"/>
    </source>
</evidence>
<name>A0A918K8A4_9ACTN</name>
<dbReference type="EC" id="2.4.2.18" evidence="9"/>
<evidence type="ECO:0000256" key="9">
    <source>
        <dbReference type="HAMAP-Rule" id="MF_00211"/>
    </source>
</evidence>
<dbReference type="PANTHER" id="PTHR43285">
    <property type="entry name" value="ANTHRANILATE PHOSPHORIBOSYLTRANSFERASE"/>
    <property type="match status" value="1"/>
</dbReference>
<dbReference type="SUPFAM" id="SSF47648">
    <property type="entry name" value="Nucleoside phosphorylase/phosphoribosyltransferase N-terminal domain"/>
    <property type="match status" value="1"/>
</dbReference>
<evidence type="ECO:0000256" key="1">
    <source>
        <dbReference type="ARBA" id="ARBA00004907"/>
    </source>
</evidence>
<comment type="subunit">
    <text evidence="9">Homodimer.</text>
</comment>
<sequence length="366" mass="38360">MSRERDGPQERPMSAVTPAGGDTTAGRSWPRVLNGLLDGRDQSAADTAWAMDRIMRGEATDVQIAGFAVALRAKGETVDEITGLVRAMYEHANVIEVPGRTVDIVGTGGDGARTVNISTMSAIVVAGTGAKVVKHGNRAASSASGASDVLEKLGVNLELTPKRVAEVAEEAGITFCFAVKFHPALRHVGVARGQLGIRTVFNFLGPLTNPARVKAQAVGVADPRMAPIVAGVFAERGHSSLVFRGDDGLDELTTTSTSRVWVVRDGQVREETFDPRDVGIDLVPVEALRGADASYNADVARRLLNGEKGPVRDAVLLNSAAALAALEPGEGPLAEQIRAGMERAAESIDSGAAARTLERWVAATNA</sequence>
<feature type="binding site" evidence="9">
    <location>
        <begin position="116"/>
        <end position="119"/>
    </location>
    <ligand>
        <name>5-phospho-alpha-D-ribose 1-diphosphate</name>
        <dbReference type="ChEBI" id="CHEBI:58017"/>
    </ligand>
</feature>
<proteinExistence type="inferred from homology"/>
<dbReference type="Pfam" id="PF00591">
    <property type="entry name" value="Glycos_transf_3"/>
    <property type="match status" value="1"/>
</dbReference>
<comment type="cofactor">
    <cofactor evidence="9">
        <name>Mg(2+)</name>
        <dbReference type="ChEBI" id="CHEBI:18420"/>
    </cofactor>
    <text evidence="9">Binds 2 magnesium ions per monomer.</text>
</comment>
<feature type="binding site" evidence="9">
    <location>
        <position position="106"/>
    </location>
    <ligand>
        <name>5-phospho-alpha-D-ribose 1-diphosphate</name>
        <dbReference type="ChEBI" id="CHEBI:58017"/>
    </ligand>
</feature>
<dbReference type="InterPro" id="IPR000312">
    <property type="entry name" value="Glycosyl_Trfase_fam3"/>
</dbReference>
<dbReference type="GO" id="GO:0000287">
    <property type="term" value="F:magnesium ion binding"/>
    <property type="evidence" value="ECO:0007669"/>
    <property type="project" value="UniProtKB-UniRule"/>
</dbReference>
<dbReference type="Gene3D" id="1.20.970.10">
    <property type="entry name" value="Transferase, Pyrimidine Nucleoside Phosphorylase, Chain C"/>
    <property type="match status" value="1"/>
</dbReference>
<dbReference type="Pfam" id="PF02885">
    <property type="entry name" value="Glycos_trans_3N"/>
    <property type="match status" value="1"/>
</dbReference>
<dbReference type="FunFam" id="3.40.1030.10:FF:000002">
    <property type="entry name" value="Anthranilate phosphoribosyltransferase"/>
    <property type="match status" value="1"/>
</dbReference>
<evidence type="ECO:0000256" key="3">
    <source>
        <dbReference type="ARBA" id="ARBA00022676"/>
    </source>
</evidence>
<comment type="pathway">
    <text evidence="1 9">Amino-acid biosynthesis; L-tryptophan biosynthesis; L-tryptophan from chorismate: step 2/5.</text>
</comment>
<feature type="region of interest" description="Disordered" evidence="10">
    <location>
        <begin position="1"/>
        <end position="30"/>
    </location>
</feature>
<feature type="binding site" evidence="9">
    <location>
        <begin position="109"/>
        <end position="110"/>
    </location>
    <ligand>
        <name>5-phospho-alpha-D-ribose 1-diphosphate</name>
        <dbReference type="ChEBI" id="CHEBI:58017"/>
    </ligand>
</feature>
<dbReference type="GO" id="GO:0004048">
    <property type="term" value="F:anthranilate phosphoribosyltransferase activity"/>
    <property type="evidence" value="ECO:0007669"/>
    <property type="project" value="UniProtKB-UniRule"/>
</dbReference>
<feature type="binding site" evidence="9">
    <location>
        <position position="118"/>
    </location>
    <ligand>
        <name>Mg(2+)</name>
        <dbReference type="ChEBI" id="CHEBI:18420"/>
        <label>1</label>
    </ligand>
</feature>
<feature type="binding site" evidence="9">
    <location>
        <position position="251"/>
    </location>
    <ligand>
        <name>Mg(2+)</name>
        <dbReference type="ChEBI" id="CHEBI:18420"/>
        <label>1</label>
    </ligand>
</feature>
<keyword evidence="2 9" id="KW-0028">Amino-acid biosynthesis</keyword>
<evidence type="ECO:0000259" key="11">
    <source>
        <dbReference type="Pfam" id="PF00591"/>
    </source>
</evidence>
<feature type="binding site" evidence="9">
    <location>
        <position position="146"/>
    </location>
    <ligand>
        <name>5-phospho-alpha-D-ribose 1-diphosphate</name>
        <dbReference type="ChEBI" id="CHEBI:58017"/>
    </ligand>
</feature>
<feature type="binding site" evidence="9">
    <location>
        <position position="251"/>
    </location>
    <ligand>
        <name>Mg(2+)</name>
        <dbReference type="ChEBI" id="CHEBI:18420"/>
        <label>2</label>
    </ligand>
</feature>
<evidence type="ECO:0000256" key="6">
    <source>
        <dbReference type="ARBA" id="ARBA00023141"/>
    </source>
</evidence>
<dbReference type="InterPro" id="IPR005940">
    <property type="entry name" value="Anthranilate_Pribosyl_Tfrase"/>
</dbReference>
<dbReference type="AlphaFoldDB" id="A0A918K8A4"/>
<evidence type="ECO:0000256" key="5">
    <source>
        <dbReference type="ARBA" id="ARBA00022822"/>
    </source>
</evidence>
<feature type="domain" description="Glycosyl transferase family 3 N-terminal" evidence="12">
    <location>
        <begin position="32"/>
        <end position="92"/>
    </location>
</feature>
<accession>A0A918K8A4</accession>
<dbReference type="InterPro" id="IPR036320">
    <property type="entry name" value="Glycosyl_Trfase_fam3_N_dom_sf"/>
</dbReference>
<evidence type="ECO:0000256" key="4">
    <source>
        <dbReference type="ARBA" id="ARBA00022679"/>
    </source>
</evidence>
<keyword evidence="14" id="KW-1185">Reference proteome</keyword>
<evidence type="ECO:0000256" key="7">
    <source>
        <dbReference type="ARBA" id="ARBA00052328"/>
    </source>
</evidence>
<feature type="binding site" evidence="9">
    <location>
        <position position="114"/>
    </location>
    <ligand>
        <name>5-phospho-alpha-D-ribose 1-diphosphate</name>
        <dbReference type="ChEBI" id="CHEBI:58017"/>
    </ligand>
</feature>
<dbReference type="InterPro" id="IPR017459">
    <property type="entry name" value="Glycosyl_Trfase_fam3_N_dom"/>
</dbReference>
<comment type="caution">
    <text evidence="9">Lacks conserved residue(s) required for the propagation of feature annotation.</text>
</comment>
<gene>
    <name evidence="13" type="primary">trpD1</name>
    <name evidence="9" type="synonym">trpD</name>
    <name evidence="13" type="ORF">GCM10010358_04140</name>
</gene>
<feature type="binding site" evidence="9">
    <location>
        <position position="106"/>
    </location>
    <ligand>
        <name>anthranilate</name>
        <dbReference type="ChEBI" id="CHEBI:16567"/>
        <label>1</label>
    </ligand>
</feature>
<reference evidence="13" key="1">
    <citation type="journal article" date="2014" name="Int. J. Syst. Evol. Microbiol.">
        <title>Complete genome sequence of Corynebacterium casei LMG S-19264T (=DSM 44701T), isolated from a smear-ripened cheese.</title>
        <authorList>
            <consortium name="US DOE Joint Genome Institute (JGI-PGF)"/>
            <person name="Walter F."/>
            <person name="Albersmeier A."/>
            <person name="Kalinowski J."/>
            <person name="Ruckert C."/>
        </authorList>
    </citation>
    <scope>NUCLEOTIDE SEQUENCE</scope>
    <source>
        <strain evidence="13">JCM 4790</strain>
    </source>
</reference>
<keyword evidence="9" id="KW-0460">Magnesium</keyword>
<feature type="binding site" evidence="9">
    <location>
        <position position="250"/>
    </location>
    <ligand>
        <name>Mg(2+)</name>
        <dbReference type="ChEBI" id="CHEBI:18420"/>
        <label>2</label>
    </ligand>
</feature>
<keyword evidence="4 9" id="KW-0808">Transferase</keyword>
<dbReference type="GO" id="GO:0000162">
    <property type="term" value="P:L-tryptophan biosynthetic process"/>
    <property type="evidence" value="ECO:0007669"/>
    <property type="project" value="UniProtKB-UniRule"/>
</dbReference>
<comment type="caution">
    <text evidence="13">The sequence shown here is derived from an EMBL/GenBank/DDBJ whole genome shotgun (WGS) entry which is preliminary data.</text>
</comment>
<protein>
    <recommendedName>
        <fullName evidence="9">Anthranilate phosphoribosyltransferase</fullName>
        <ecNumber evidence="9">2.4.2.18</ecNumber>
    </recommendedName>
</protein>
<dbReference type="Gene3D" id="3.40.1030.10">
    <property type="entry name" value="Nucleoside phosphorylase/phosphoribosyltransferase catalytic domain"/>
    <property type="match status" value="1"/>
</dbReference>
<comment type="catalytic activity">
    <reaction evidence="7 9">
        <text>N-(5-phospho-beta-D-ribosyl)anthranilate + diphosphate = 5-phospho-alpha-D-ribose 1-diphosphate + anthranilate</text>
        <dbReference type="Rhea" id="RHEA:11768"/>
        <dbReference type="ChEBI" id="CHEBI:16567"/>
        <dbReference type="ChEBI" id="CHEBI:18277"/>
        <dbReference type="ChEBI" id="CHEBI:33019"/>
        <dbReference type="ChEBI" id="CHEBI:58017"/>
        <dbReference type="EC" id="2.4.2.18"/>
    </reaction>
</comment>
<evidence type="ECO:0000256" key="10">
    <source>
        <dbReference type="SAM" id="MobiDB-lite"/>
    </source>
</evidence>
<evidence type="ECO:0000256" key="8">
    <source>
        <dbReference type="ARBA" id="ARBA00061188"/>
    </source>
</evidence>
<dbReference type="HAMAP" id="MF_00211">
    <property type="entry name" value="TrpD"/>
    <property type="match status" value="1"/>
</dbReference>
<feature type="binding site" evidence="9">
    <location>
        <position position="137"/>
    </location>
    <ligand>
        <name>anthranilate</name>
        <dbReference type="ChEBI" id="CHEBI:16567"/>
        <label>1</label>
    </ligand>
</feature>
<keyword evidence="6 9" id="KW-0057">Aromatic amino acid biosynthesis</keyword>
<comment type="similarity">
    <text evidence="8">In the C-terminal section; belongs to the anthranilate phosphoribosyltransferase family.</text>
</comment>
<feature type="binding site" evidence="9">
    <location>
        <begin position="134"/>
        <end position="142"/>
    </location>
    <ligand>
        <name>5-phospho-alpha-D-ribose 1-diphosphate</name>
        <dbReference type="ChEBI" id="CHEBI:58017"/>
    </ligand>
</feature>
<dbReference type="SUPFAM" id="SSF52418">
    <property type="entry name" value="Nucleoside phosphorylase/phosphoribosyltransferase catalytic domain"/>
    <property type="match status" value="1"/>
</dbReference>
<keyword evidence="3 9" id="KW-0328">Glycosyltransferase</keyword>
<feature type="domain" description="Glycosyl transferase family 3" evidence="11">
    <location>
        <begin position="100"/>
        <end position="353"/>
    </location>
</feature>
<dbReference type="EMBL" id="BMVU01000001">
    <property type="protein sequence ID" value="GGX53468.1"/>
    <property type="molecule type" value="Genomic_DNA"/>
</dbReference>
<reference evidence="13" key="2">
    <citation type="submission" date="2020-09" db="EMBL/GenBank/DDBJ databases">
        <authorList>
            <person name="Sun Q."/>
            <person name="Ohkuma M."/>
        </authorList>
    </citation>
    <scope>NUCLEOTIDE SEQUENCE</scope>
    <source>
        <strain evidence="13">JCM 4790</strain>
    </source>
</reference>
<evidence type="ECO:0000259" key="12">
    <source>
        <dbReference type="Pfam" id="PF02885"/>
    </source>
</evidence>
<dbReference type="Proteomes" id="UP000619244">
    <property type="component" value="Unassembled WGS sequence"/>
</dbReference>
<evidence type="ECO:0000313" key="14">
    <source>
        <dbReference type="Proteomes" id="UP000619244"/>
    </source>
</evidence>